<reference evidence="1" key="1">
    <citation type="journal article" date="2020" name="Stud. Mycol.">
        <title>101 Dothideomycetes genomes: a test case for predicting lifestyles and emergence of pathogens.</title>
        <authorList>
            <person name="Haridas S."/>
            <person name="Albert R."/>
            <person name="Binder M."/>
            <person name="Bloem J."/>
            <person name="Labutti K."/>
            <person name="Salamov A."/>
            <person name="Andreopoulos B."/>
            <person name="Baker S."/>
            <person name="Barry K."/>
            <person name="Bills G."/>
            <person name="Bluhm B."/>
            <person name="Cannon C."/>
            <person name="Castanera R."/>
            <person name="Culley D."/>
            <person name="Daum C."/>
            <person name="Ezra D."/>
            <person name="Gonzalez J."/>
            <person name="Henrissat B."/>
            <person name="Kuo A."/>
            <person name="Liang C."/>
            <person name="Lipzen A."/>
            <person name="Lutzoni F."/>
            <person name="Magnuson J."/>
            <person name="Mondo S."/>
            <person name="Nolan M."/>
            <person name="Ohm R."/>
            <person name="Pangilinan J."/>
            <person name="Park H.-J."/>
            <person name="Ramirez L."/>
            <person name="Alfaro M."/>
            <person name="Sun H."/>
            <person name="Tritt A."/>
            <person name="Yoshinaga Y."/>
            <person name="Zwiers L.-H."/>
            <person name="Turgeon B."/>
            <person name="Goodwin S."/>
            <person name="Spatafora J."/>
            <person name="Crous P."/>
            <person name="Grigoriev I."/>
        </authorList>
    </citation>
    <scope>NUCLEOTIDE SEQUENCE</scope>
    <source>
        <strain evidence="1">Tuck. ex Michener</strain>
    </source>
</reference>
<name>A0A6A6GV48_VIRVR</name>
<keyword evidence="1" id="KW-0378">Hydrolase</keyword>
<dbReference type="GO" id="GO:0016787">
    <property type="term" value="F:hydrolase activity"/>
    <property type="evidence" value="ECO:0007669"/>
    <property type="project" value="UniProtKB-KW"/>
</dbReference>
<dbReference type="EMBL" id="ML991862">
    <property type="protein sequence ID" value="KAF2229499.1"/>
    <property type="molecule type" value="Genomic_DNA"/>
</dbReference>
<dbReference type="PANTHER" id="PTHR22946">
    <property type="entry name" value="DIENELACTONE HYDROLASE DOMAIN-CONTAINING PROTEIN-RELATED"/>
    <property type="match status" value="1"/>
</dbReference>
<dbReference type="Proteomes" id="UP000800092">
    <property type="component" value="Unassembled WGS sequence"/>
</dbReference>
<accession>A0A6A6GV48</accession>
<evidence type="ECO:0000313" key="2">
    <source>
        <dbReference type="Proteomes" id="UP000800092"/>
    </source>
</evidence>
<dbReference type="InterPro" id="IPR050261">
    <property type="entry name" value="FrsA_esterase"/>
</dbReference>
<evidence type="ECO:0000313" key="1">
    <source>
        <dbReference type="EMBL" id="KAF2229499.1"/>
    </source>
</evidence>
<sequence length="409" mass="45225">MKSGFYSAISKFGNCPLSSDDTFQFQLLLMNGLGTYHGADTNEILKTAMYIEPGNLESFSNAFKALADKTKADADASLINSNAINSRDKYFACASYYRTADFYLHANWSDPRINEYWALQTECFDKAIAALPVPGQRLTLPAQGFNVEAIFYAPAPPNPTVKRPTLIMGNGYDAAKEELMHFFVFPALARGWNVITYEGPGQSTRTLHPVVDYLYSAARLDVDRNRLALLRNSFGGYLAARAAAFEPRIRALLLDGGIYDAHAAFVGQLSPSLQSLYRSGRKEQLDSVLAAQLRNPQVPSGLRWGAEQGQWAFKIESTYDFLEAVRAYSIAKLTERIQIPTWIAAPANDQFYTGQPELVKAALEEKATLRRFEGAAGYHTQVGATETANRIIFEWLDGVFGISSQNLGG</sequence>
<dbReference type="Gene3D" id="3.40.50.1820">
    <property type="entry name" value="alpha/beta hydrolase"/>
    <property type="match status" value="1"/>
</dbReference>
<dbReference type="SUPFAM" id="SSF53474">
    <property type="entry name" value="alpha/beta-Hydrolases"/>
    <property type="match status" value="1"/>
</dbReference>
<proteinExistence type="predicted"/>
<dbReference type="InterPro" id="IPR029058">
    <property type="entry name" value="AB_hydrolase_fold"/>
</dbReference>
<keyword evidence="2" id="KW-1185">Reference proteome</keyword>
<dbReference type="OrthoDB" id="249703at2759"/>
<organism evidence="1 2">
    <name type="scientific">Viridothelium virens</name>
    <name type="common">Speckled blister lichen</name>
    <name type="synonym">Trypethelium virens</name>
    <dbReference type="NCBI Taxonomy" id="1048519"/>
    <lineage>
        <taxon>Eukaryota</taxon>
        <taxon>Fungi</taxon>
        <taxon>Dikarya</taxon>
        <taxon>Ascomycota</taxon>
        <taxon>Pezizomycotina</taxon>
        <taxon>Dothideomycetes</taxon>
        <taxon>Dothideomycetes incertae sedis</taxon>
        <taxon>Trypetheliales</taxon>
        <taxon>Trypetheliaceae</taxon>
        <taxon>Viridothelium</taxon>
    </lineage>
</organism>
<dbReference type="PANTHER" id="PTHR22946:SF12">
    <property type="entry name" value="CONIDIAL PIGMENT BIOSYNTHESIS PROTEIN AYG1 (AFU_ORTHOLOGUE AFUA_2G17550)"/>
    <property type="match status" value="1"/>
</dbReference>
<gene>
    <name evidence="1" type="ORF">EV356DRAFT_562065</name>
</gene>
<dbReference type="AlphaFoldDB" id="A0A6A6GV48"/>
<dbReference type="Gene3D" id="1.20.1440.110">
    <property type="entry name" value="acylaminoacyl peptidase"/>
    <property type="match status" value="1"/>
</dbReference>
<protein>
    <submittedName>
        <fullName evidence="1">Alpha/beta-hydrolase</fullName>
    </submittedName>
</protein>